<dbReference type="EMBL" id="JBHSCX010000008">
    <property type="protein sequence ID" value="MFC4362676.1"/>
    <property type="molecule type" value="Genomic_DNA"/>
</dbReference>
<organism evidence="3 4">
    <name type="scientific">Simiduia curdlanivorans</name>
    <dbReference type="NCBI Taxonomy" id="1492769"/>
    <lineage>
        <taxon>Bacteria</taxon>
        <taxon>Pseudomonadati</taxon>
        <taxon>Pseudomonadota</taxon>
        <taxon>Gammaproteobacteria</taxon>
        <taxon>Cellvibrionales</taxon>
        <taxon>Cellvibrionaceae</taxon>
        <taxon>Simiduia</taxon>
    </lineage>
</organism>
<keyword evidence="4" id="KW-1185">Reference proteome</keyword>
<dbReference type="InterPro" id="IPR027021">
    <property type="entry name" value="C-di-GMP_BP_PA4608"/>
</dbReference>
<evidence type="ECO:0000313" key="4">
    <source>
        <dbReference type="Proteomes" id="UP001595840"/>
    </source>
</evidence>
<dbReference type="Proteomes" id="UP001595840">
    <property type="component" value="Unassembled WGS sequence"/>
</dbReference>
<reference evidence="4" key="1">
    <citation type="journal article" date="2019" name="Int. J. Syst. Evol. Microbiol.">
        <title>The Global Catalogue of Microorganisms (GCM) 10K type strain sequencing project: providing services to taxonomists for standard genome sequencing and annotation.</title>
        <authorList>
            <consortium name="The Broad Institute Genomics Platform"/>
            <consortium name="The Broad Institute Genome Sequencing Center for Infectious Disease"/>
            <person name="Wu L."/>
            <person name="Ma J."/>
        </authorList>
    </citation>
    <scope>NUCLEOTIDE SEQUENCE [LARGE SCALE GENOMIC DNA]</scope>
    <source>
        <strain evidence="4">CECT 8570</strain>
    </source>
</reference>
<comment type="function">
    <text evidence="1">Binds the second messenger bis-(3'-5') cyclic dimeric guanosine monophosphate (c-di-GMP). Can bind two c-di-GMP molecules per monomer. May play a role in bacterial second-messenger regulated processes. Binding to c-di-GMP induces a conformational change of the C- and N-termini resulting in the exposure of a highly negative surface on one side of the protein to a possible effector protein.</text>
</comment>
<keyword evidence="1" id="KW-0973">c-di-GMP</keyword>
<sequence length="122" mass="13722">MDKQQERRRFVRVSFQEPVLLSQNGNTWSCELIDISLKGALLQPPVDCTPIADDALTLTLALDDNNAIQMIGSLVHQQDEQLGLYCERIDIDSMAHLRKLIELNTGDPSAAEREFKRLGQAD</sequence>
<comment type="subunit">
    <text evidence="1">Monomer in both c-di-GMP-bound and free forms.</text>
</comment>
<accession>A0ABV8V431</accession>
<feature type="domain" description="PilZ" evidence="2">
    <location>
        <begin position="6"/>
        <end position="102"/>
    </location>
</feature>
<dbReference type="SUPFAM" id="SSF141371">
    <property type="entry name" value="PilZ domain-like"/>
    <property type="match status" value="1"/>
</dbReference>
<comment type="caution">
    <text evidence="3">The sequence shown here is derived from an EMBL/GenBank/DDBJ whole genome shotgun (WGS) entry which is preliminary data.</text>
</comment>
<proteinExistence type="predicted"/>
<gene>
    <name evidence="3" type="ORF">ACFOX3_10200</name>
</gene>
<dbReference type="PIRSF" id="PIRSF028141">
    <property type="entry name" value="C-di-GMP_BP_PA4608"/>
    <property type="match status" value="1"/>
</dbReference>
<name>A0ABV8V431_9GAMM</name>
<dbReference type="Pfam" id="PF07238">
    <property type="entry name" value="PilZ"/>
    <property type="match status" value="1"/>
</dbReference>
<evidence type="ECO:0000259" key="2">
    <source>
        <dbReference type="Pfam" id="PF07238"/>
    </source>
</evidence>
<keyword evidence="1" id="KW-0547">Nucleotide-binding</keyword>
<dbReference type="InterPro" id="IPR009875">
    <property type="entry name" value="PilZ_domain"/>
</dbReference>
<dbReference type="Gene3D" id="2.40.10.220">
    <property type="entry name" value="predicted glycosyltransferase like domains"/>
    <property type="match status" value="1"/>
</dbReference>
<dbReference type="RefSeq" id="WP_290259272.1">
    <property type="nucleotide sequence ID" value="NZ_JAUFQG010000004.1"/>
</dbReference>
<protein>
    <recommendedName>
        <fullName evidence="1">Cyclic diguanosine monophosphate-binding protein</fullName>
        <shortName evidence="1">c-di-GMP-binding protein</shortName>
    </recommendedName>
    <alternativeName>
        <fullName evidence="1">Pilz domain-containing protein</fullName>
    </alternativeName>
</protein>
<evidence type="ECO:0000256" key="1">
    <source>
        <dbReference type="PIRNR" id="PIRNR028141"/>
    </source>
</evidence>
<evidence type="ECO:0000313" key="3">
    <source>
        <dbReference type="EMBL" id="MFC4362676.1"/>
    </source>
</evidence>